<dbReference type="RefSeq" id="WP_126484527.1">
    <property type="nucleotide sequence ID" value="NZ_RXNS01000011.1"/>
</dbReference>
<feature type="region of interest" description="Disordered" evidence="1">
    <location>
        <begin position="161"/>
        <end position="184"/>
    </location>
</feature>
<evidence type="ECO:0000313" key="3">
    <source>
        <dbReference type="Proteomes" id="UP000267400"/>
    </source>
</evidence>
<evidence type="ECO:0000256" key="1">
    <source>
        <dbReference type="SAM" id="MobiDB-lite"/>
    </source>
</evidence>
<dbReference type="AlphaFoldDB" id="A0A431V1X1"/>
<name>A0A431V1X1_9GAMM</name>
<proteinExistence type="predicted"/>
<organism evidence="2 3">
    <name type="scientific">Halomonas nitroreducens</name>
    <dbReference type="NCBI Taxonomy" id="447425"/>
    <lineage>
        <taxon>Bacteria</taxon>
        <taxon>Pseudomonadati</taxon>
        <taxon>Pseudomonadota</taxon>
        <taxon>Gammaproteobacteria</taxon>
        <taxon>Oceanospirillales</taxon>
        <taxon>Halomonadaceae</taxon>
        <taxon>Halomonas</taxon>
    </lineage>
</organism>
<comment type="caution">
    <text evidence="2">The sequence shown here is derived from an EMBL/GenBank/DDBJ whole genome shotgun (WGS) entry which is preliminary data.</text>
</comment>
<dbReference type="EMBL" id="RXNS01000011">
    <property type="protein sequence ID" value="RTR02398.1"/>
    <property type="molecule type" value="Genomic_DNA"/>
</dbReference>
<dbReference type="OrthoDB" id="6161818at2"/>
<dbReference type="Proteomes" id="UP000267400">
    <property type="component" value="Unassembled WGS sequence"/>
</dbReference>
<protein>
    <submittedName>
        <fullName evidence="2">Uncharacterized protein</fullName>
    </submittedName>
</protein>
<evidence type="ECO:0000313" key="2">
    <source>
        <dbReference type="EMBL" id="RTR02398.1"/>
    </source>
</evidence>
<gene>
    <name evidence="2" type="ORF">EKG36_12430</name>
</gene>
<sequence length="184" mass="20307">MSRPDHPDMPTAMLPQELLALAIDHEHQELCRYRRLAFRFLTFGCGISPLMAALGIECEGRLNELHGVANEIGLSPSTIEPLEGKPPSSELISDRGQALATLKRAEARARRAVHRTEQLQRRNVDPALQLLLPGHVAQKQAECHILQELLTAYDGEFVDIPRPASPRTTPGVFGRGVSRGSLRP</sequence>
<keyword evidence="3" id="KW-1185">Reference proteome</keyword>
<reference evidence="2 3" key="1">
    <citation type="submission" date="2018-12" db="EMBL/GenBank/DDBJ databases">
        <authorList>
            <person name="Yu L."/>
        </authorList>
    </citation>
    <scope>NUCLEOTIDE SEQUENCE [LARGE SCALE GENOMIC DNA]</scope>
    <source>
        <strain evidence="2 3">11S</strain>
    </source>
</reference>
<accession>A0A431V1X1</accession>